<organism evidence="1 2">
    <name type="scientific">Liquidambar formosana</name>
    <name type="common">Formosan gum</name>
    <dbReference type="NCBI Taxonomy" id="63359"/>
    <lineage>
        <taxon>Eukaryota</taxon>
        <taxon>Viridiplantae</taxon>
        <taxon>Streptophyta</taxon>
        <taxon>Embryophyta</taxon>
        <taxon>Tracheophyta</taxon>
        <taxon>Spermatophyta</taxon>
        <taxon>Magnoliopsida</taxon>
        <taxon>eudicotyledons</taxon>
        <taxon>Gunneridae</taxon>
        <taxon>Pentapetalae</taxon>
        <taxon>Saxifragales</taxon>
        <taxon>Altingiaceae</taxon>
        <taxon>Liquidambar</taxon>
    </lineage>
</organism>
<dbReference type="Proteomes" id="UP001415857">
    <property type="component" value="Unassembled WGS sequence"/>
</dbReference>
<dbReference type="PANTHER" id="PTHR35726:SF4">
    <property type="entry name" value="GLUTAMIC ACID-RICH PROTEIN-LIKE"/>
    <property type="match status" value="1"/>
</dbReference>
<protein>
    <submittedName>
        <fullName evidence="1">Uncharacterized protein</fullName>
    </submittedName>
</protein>
<dbReference type="EMBL" id="JBBPBK010000007">
    <property type="protein sequence ID" value="KAK9282163.1"/>
    <property type="molecule type" value="Genomic_DNA"/>
</dbReference>
<keyword evidence="2" id="KW-1185">Reference proteome</keyword>
<gene>
    <name evidence="1" type="ORF">L1049_005075</name>
</gene>
<dbReference type="PANTHER" id="PTHR35726">
    <property type="entry name" value="GLUTAMIC ACID-RICH PROTEIN-LIKE"/>
    <property type="match status" value="1"/>
</dbReference>
<evidence type="ECO:0000313" key="1">
    <source>
        <dbReference type="EMBL" id="KAK9282163.1"/>
    </source>
</evidence>
<reference evidence="1 2" key="1">
    <citation type="journal article" date="2024" name="Plant J.">
        <title>Genome sequences and population genomics reveal climatic adaptation and genomic divergence between two closely related sweetgum species.</title>
        <authorList>
            <person name="Xu W.Q."/>
            <person name="Ren C.Q."/>
            <person name="Zhang X.Y."/>
            <person name="Comes H.P."/>
            <person name="Liu X.H."/>
            <person name="Li Y.G."/>
            <person name="Kettle C.J."/>
            <person name="Jalonen R."/>
            <person name="Gaisberger H."/>
            <person name="Ma Y.Z."/>
            <person name="Qiu Y.X."/>
        </authorList>
    </citation>
    <scope>NUCLEOTIDE SEQUENCE [LARGE SCALE GENOMIC DNA]</scope>
    <source>
        <strain evidence="1">Hangzhou</strain>
    </source>
</reference>
<dbReference type="AlphaFoldDB" id="A0AAP0RQN7"/>
<name>A0AAP0RQN7_LIQFO</name>
<proteinExistence type="predicted"/>
<evidence type="ECO:0000313" key="2">
    <source>
        <dbReference type="Proteomes" id="UP001415857"/>
    </source>
</evidence>
<accession>A0AAP0RQN7</accession>
<comment type="caution">
    <text evidence="1">The sequence shown here is derived from an EMBL/GenBank/DDBJ whole genome shotgun (WGS) entry which is preliminary data.</text>
</comment>
<sequence length="138" mass="15334">MESRNVVDVSCFLLFEDSGDSEADFDPIMAVDVAHDNNVADDDAESCSCDLSDCERVCELKDLEVQEYFEDSDDDDYEGEVNSYGQSYSGEQKGLTKIASGLMMAAGQDQKSRAGVDSAMEMNEMERNRLFWETCLAS</sequence>